<feature type="compositionally biased region" description="Polar residues" evidence="2">
    <location>
        <begin position="595"/>
        <end position="607"/>
    </location>
</feature>
<dbReference type="CDD" id="cd00303">
    <property type="entry name" value="retropepsin_like"/>
    <property type="match status" value="1"/>
</dbReference>
<feature type="region of interest" description="Disordered" evidence="2">
    <location>
        <begin position="927"/>
        <end position="995"/>
    </location>
</feature>
<dbReference type="Pfam" id="PF17921">
    <property type="entry name" value="Integrase_H2C2"/>
    <property type="match status" value="1"/>
</dbReference>
<gene>
    <name evidence="4" type="ORF">QYE76_040366</name>
</gene>
<feature type="compositionally biased region" description="Basic and acidic residues" evidence="2">
    <location>
        <begin position="630"/>
        <end position="641"/>
    </location>
</feature>
<dbReference type="Pfam" id="PF00098">
    <property type="entry name" value="zf-CCHC"/>
    <property type="match status" value="1"/>
</dbReference>
<dbReference type="SUPFAM" id="SSF57756">
    <property type="entry name" value="Retrovirus zinc finger-like domains"/>
    <property type="match status" value="1"/>
</dbReference>
<dbReference type="Gene3D" id="4.10.60.10">
    <property type="entry name" value="Zinc finger, CCHC-type"/>
    <property type="match status" value="1"/>
</dbReference>
<dbReference type="PANTHER" id="PTHR35046:SF9">
    <property type="entry name" value="RNA-DIRECTED DNA POLYMERASE"/>
    <property type="match status" value="1"/>
</dbReference>
<dbReference type="Proteomes" id="UP001231189">
    <property type="component" value="Unassembled WGS sequence"/>
</dbReference>
<feature type="region of interest" description="Disordered" evidence="2">
    <location>
        <begin position="1027"/>
        <end position="1047"/>
    </location>
</feature>
<dbReference type="InterPro" id="IPR056924">
    <property type="entry name" value="SH3_Tf2-1"/>
</dbReference>
<reference evidence="4" key="1">
    <citation type="submission" date="2023-07" db="EMBL/GenBank/DDBJ databases">
        <title>A chromosome-level genome assembly of Lolium multiflorum.</title>
        <authorList>
            <person name="Chen Y."/>
            <person name="Copetti D."/>
            <person name="Kolliker R."/>
            <person name="Studer B."/>
        </authorList>
    </citation>
    <scope>NUCLEOTIDE SEQUENCE</scope>
    <source>
        <strain evidence="4">02402/16</strain>
        <tissue evidence="4">Leaf</tissue>
    </source>
</reference>
<evidence type="ECO:0000259" key="3">
    <source>
        <dbReference type="PROSITE" id="PS50158"/>
    </source>
</evidence>
<keyword evidence="1" id="KW-0863">Zinc-finger</keyword>
<feature type="domain" description="CCHC-type" evidence="3">
    <location>
        <begin position="1002"/>
        <end position="1017"/>
    </location>
</feature>
<dbReference type="InterPro" id="IPR036875">
    <property type="entry name" value="Znf_CCHC_sf"/>
</dbReference>
<dbReference type="EMBL" id="JAUUTY010000002">
    <property type="protein sequence ID" value="KAK1679518.1"/>
    <property type="molecule type" value="Genomic_DNA"/>
</dbReference>
<feature type="region of interest" description="Disordered" evidence="2">
    <location>
        <begin position="564"/>
        <end position="607"/>
    </location>
</feature>
<feature type="compositionally biased region" description="Basic residues" evidence="2">
    <location>
        <begin position="657"/>
        <end position="673"/>
    </location>
</feature>
<evidence type="ECO:0000313" key="4">
    <source>
        <dbReference type="EMBL" id="KAK1679518.1"/>
    </source>
</evidence>
<dbReference type="InterPro" id="IPR001878">
    <property type="entry name" value="Znf_CCHC"/>
</dbReference>
<keyword evidence="1" id="KW-0479">Metal-binding</keyword>
<protein>
    <recommendedName>
        <fullName evidence="3">CCHC-type domain-containing protein</fullName>
    </recommendedName>
</protein>
<dbReference type="GO" id="GO:0003676">
    <property type="term" value="F:nucleic acid binding"/>
    <property type="evidence" value="ECO:0007669"/>
    <property type="project" value="InterPro"/>
</dbReference>
<feature type="region of interest" description="Disordered" evidence="2">
    <location>
        <begin position="630"/>
        <end position="678"/>
    </location>
</feature>
<keyword evidence="1" id="KW-0862">Zinc</keyword>
<dbReference type="Pfam" id="PF24626">
    <property type="entry name" value="SH3_Tf2-1"/>
    <property type="match status" value="1"/>
</dbReference>
<comment type="caution">
    <text evidence="4">The sequence shown here is derived from an EMBL/GenBank/DDBJ whole genome shotgun (WGS) entry which is preliminary data.</text>
</comment>
<dbReference type="SMART" id="SM00343">
    <property type="entry name" value="ZnF_C2HC"/>
    <property type="match status" value="1"/>
</dbReference>
<evidence type="ECO:0000256" key="2">
    <source>
        <dbReference type="SAM" id="MobiDB-lite"/>
    </source>
</evidence>
<dbReference type="PANTHER" id="PTHR35046">
    <property type="entry name" value="ZINC KNUCKLE (CCHC-TYPE) FAMILY PROTEIN"/>
    <property type="match status" value="1"/>
</dbReference>
<proteinExistence type="predicted"/>
<keyword evidence="5" id="KW-1185">Reference proteome</keyword>
<organism evidence="4 5">
    <name type="scientific">Lolium multiflorum</name>
    <name type="common">Italian ryegrass</name>
    <name type="synonym">Lolium perenne subsp. multiflorum</name>
    <dbReference type="NCBI Taxonomy" id="4521"/>
    <lineage>
        <taxon>Eukaryota</taxon>
        <taxon>Viridiplantae</taxon>
        <taxon>Streptophyta</taxon>
        <taxon>Embryophyta</taxon>
        <taxon>Tracheophyta</taxon>
        <taxon>Spermatophyta</taxon>
        <taxon>Magnoliopsida</taxon>
        <taxon>Liliopsida</taxon>
        <taxon>Poales</taxon>
        <taxon>Poaceae</taxon>
        <taxon>BOP clade</taxon>
        <taxon>Pooideae</taxon>
        <taxon>Poodae</taxon>
        <taxon>Poeae</taxon>
        <taxon>Poeae Chloroplast Group 2 (Poeae type)</taxon>
        <taxon>Loliodinae</taxon>
        <taxon>Loliinae</taxon>
        <taxon>Lolium</taxon>
    </lineage>
</organism>
<evidence type="ECO:0000313" key="5">
    <source>
        <dbReference type="Proteomes" id="UP001231189"/>
    </source>
</evidence>
<feature type="compositionally biased region" description="Low complexity" evidence="2">
    <location>
        <begin position="965"/>
        <end position="979"/>
    </location>
</feature>
<evidence type="ECO:0000256" key="1">
    <source>
        <dbReference type="PROSITE-ProRule" id="PRU00047"/>
    </source>
</evidence>
<feature type="compositionally biased region" description="Polar residues" evidence="2">
    <location>
        <begin position="564"/>
        <end position="575"/>
    </location>
</feature>
<dbReference type="PROSITE" id="PS50158">
    <property type="entry name" value="ZF_CCHC"/>
    <property type="match status" value="1"/>
</dbReference>
<dbReference type="Gene3D" id="1.10.340.70">
    <property type="match status" value="1"/>
</dbReference>
<dbReference type="GO" id="GO:0008270">
    <property type="term" value="F:zinc ion binding"/>
    <property type="evidence" value="ECO:0007669"/>
    <property type="project" value="UniProtKB-KW"/>
</dbReference>
<sequence>MLPSTLKTTTQAQPLVLCRHEVGGPSDVVPDDAKIAATEHNDAHDDFHEFVDDGLLGLDFEEQHRHPDTRMADVEQDRFVSCQKSLLFSSQDTPATTFTEPPKFDILSPDTLRVAGDAVKEIVMDYLDYNNKRKISKKIAPEFNNQPALKLNRVKNKVDFNVRTYHVAGEPILSSAMLKSLTGDLSSLHDDVLTKEKHMLKSMDDPNFPVFLVKVPTDLGFVDTSPRGCVLPVFFLWFEHICDMLHMKSPDDSLVRLYALHLAHLVAKEQLEDIAIGDAYYMHEHQLVSHEGRVVMMEYISCITFPEHGILIILYPEVSQAVFLDSSRINDPKKEYAELKNVLDDAICGFSMKGGCLKKTVHRSGKKVFNYKTKFTRLKQPPKCMRDAYYVILHMKDIVRQQQNLMTLIQLEEWGKGNADRSVEALKAAFYDIQQSLGTIIYNDVLKREEMFDGGNPKRQDIADRFEQYEEEPTIARGGEEQLEKKLDVKLDMELDVKTSHGRAREEREACTEEFFEAARAGRTAVAPGHPVPGPVDWPPRRIALVKTGSSICANRATIQGAWTLSPVSTPSQARSRPDQPAPGPVNRILDRPSPNKTLLDTTCSGSFTSNKEEFKRDLLDRIKENAEDWENDKGYADKPPFKPLPPKEGNEEKEEKKKKKKKERKKKKKKENKKKEVTAYPRVNEITLGNRKYVAPNDYCDNESEYDDLPMPFTYISDHDLNEHTTFDITNLWETNSENDNNCHSVSAIHASSHNDIESSKLGEEVFENPFATGHYVLDTSPSNNNDGKLAAVLQTSALGGPTLSTRIEAPVDISTSMVTMRKLLLLKALDVVLVVVFHVALIAVLLKLEPAVFLHSRKMMVWQGVMTVDAYYMEMEMLMQRARVRESLEMTLHRFLNGLKFNIKGIVRHHSYTTMNELLHHAREAESQLAEEAQQRGRATGAGRFTPRAPPSTALSTRPADVSTSSSKPVSNVSNTKRPVPAASGTGSTMSTARNRDMVCHTCGGKGHFKKDCPNRKIMIINEDNEYETGDDADPDAPEDDDYDNDSLNAYPSESQTIVVSQRVLNVQPSASTQRCNLFQTKALVGHDKACKVIIDGGSCRNLASKELCAKLKLKYLPHPHPYYIQWLSNNGEMKVSHMVRVDFEIGPNHIGGLMGHFGREKTLLMLADHLYWPKMRRDVDRVNMEASKRADFVKKIHVKTKELIEKKGKSNAARKNKKRNELLFKPGDMVWLHFCKDRFPKLRKSKLLPRGAGPYKVLAKINDNAYSIDLPGMSLVSVILSMLLI</sequence>
<accession>A0AAD8WVD4</accession>
<dbReference type="InterPro" id="IPR041588">
    <property type="entry name" value="Integrase_H2C2"/>
</dbReference>
<name>A0AAD8WVD4_LOLMU</name>